<evidence type="ECO:0000313" key="2">
    <source>
        <dbReference type="EMBL" id="CAD8267282.1"/>
    </source>
</evidence>
<evidence type="ECO:0000313" key="3">
    <source>
        <dbReference type="EMBL" id="CAD8267283.1"/>
    </source>
</evidence>
<dbReference type="EMBL" id="HBEB01002408">
    <property type="protein sequence ID" value="CAD8267282.1"/>
    <property type="molecule type" value="Transcribed_RNA"/>
</dbReference>
<keyword evidence="1" id="KW-1133">Transmembrane helix</keyword>
<feature type="transmembrane region" description="Helical" evidence="1">
    <location>
        <begin position="61"/>
        <end position="87"/>
    </location>
</feature>
<proteinExistence type="predicted"/>
<name>A0A6T5YSU5_DIALT</name>
<organism evidence="3">
    <name type="scientific">Diacronema lutheri</name>
    <name type="common">Unicellular marine alga</name>
    <name type="synonym">Monochrysis lutheri</name>
    <dbReference type="NCBI Taxonomy" id="2081491"/>
    <lineage>
        <taxon>Eukaryota</taxon>
        <taxon>Haptista</taxon>
        <taxon>Haptophyta</taxon>
        <taxon>Pavlovophyceae</taxon>
        <taxon>Pavlovales</taxon>
        <taxon>Pavlovaceae</taxon>
        <taxon>Diacronema</taxon>
    </lineage>
</organism>
<protein>
    <submittedName>
        <fullName evidence="3">Uncharacterized protein</fullName>
    </submittedName>
</protein>
<dbReference type="EMBL" id="HBEB01002409">
    <property type="protein sequence ID" value="CAD8267283.1"/>
    <property type="molecule type" value="Transcribed_RNA"/>
</dbReference>
<reference evidence="3" key="1">
    <citation type="submission" date="2021-01" db="EMBL/GenBank/DDBJ databases">
        <authorList>
            <person name="Corre E."/>
            <person name="Pelletier E."/>
            <person name="Niang G."/>
            <person name="Scheremetjew M."/>
            <person name="Finn R."/>
            <person name="Kale V."/>
            <person name="Holt S."/>
            <person name="Cochrane G."/>
            <person name="Meng A."/>
            <person name="Brown T."/>
            <person name="Cohen L."/>
        </authorList>
    </citation>
    <scope>NUCLEOTIDE SEQUENCE</scope>
    <source>
        <strain evidence="3">RCC1537</strain>
    </source>
</reference>
<keyword evidence="1" id="KW-0812">Transmembrane</keyword>
<keyword evidence="1" id="KW-0472">Membrane</keyword>
<dbReference type="AlphaFoldDB" id="A0A6T5YSU5"/>
<accession>A0A6T5YSU5</accession>
<gene>
    <name evidence="2" type="ORF">PLUT1463_LOCUS1596</name>
    <name evidence="3" type="ORF">PLUT1463_LOCUS1597</name>
</gene>
<sequence>MRAPPGQPGPPPPLPHRKPWLANRARLRARRNDGVRVSQTAVLAIKADDERMQNYAMARRVWAASFAGVVGFGIPPYATATLFVSLVCERCNCSHAPGGEGGRACKFKVLSVVAC</sequence>
<evidence type="ECO:0000256" key="1">
    <source>
        <dbReference type="SAM" id="Phobius"/>
    </source>
</evidence>